<gene>
    <name evidence="2" type="primary">Acey_s0383.g384</name>
    <name evidence="2" type="synonym">Acey-Y71H2AM.10</name>
    <name evidence="2" type="ORF">Y032_0383g384</name>
</gene>
<feature type="region of interest" description="Disordered" evidence="1">
    <location>
        <begin position="1"/>
        <end position="30"/>
    </location>
</feature>
<protein>
    <submittedName>
        <fullName evidence="2">Uncharacterized protein</fullName>
    </submittedName>
</protein>
<evidence type="ECO:0000313" key="2">
    <source>
        <dbReference type="EMBL" id="EYB81467.1"/>
    </source>
</evidence>
<comment type="caution">
    <text evidence="2">The sequence shown here is derived from an EMBL/GenBank/DDBJ whole genome shotgun (WGS) entry which is preliminary data.</text>
</comment>
<evidence type="ECO:0000313" key="3">
    <source>
        <dbReference type="Proteomes" id="UP000024635"/>
    </source>
</evidence>
<dbReference type="AlphaFoldDB" id="A0A016RTP2"/>
<proteinExistence type="predicted"/>
<keyword evidence="3" id="KW-1185">Reference proteome</keyword>
<sequence>MMRQNGAVSSHPSASTRPHSHSNLHGKYGETARELMERRNRVAEQYVEFEEAYHGLRGHERKRGLS</sequence>
<dbReference type="EMBL" id="JARK01001719">
    <property type="protein sequence ID" value="EYB81467.1"/>
    <property type="molecule type" value="Genomic_DNA"/>
</dbReference>
<accession>A0A016RTP2</accession>
<feature type="compositionally biased region" description="Polar residues" evidence="1">
    <location>
        <begin position="1"/>
        <end position="17"/>
    </location>
</feature>
<reference evidence="3" key="1">
    <citation type="journal article" date="2015" name="Nat. Genet.">
        <title>The genome and transcriptome of the zoonotic hookworm Ancylostoma ceylanicum identify infection-specific gene families.</title>
        <authorList>
            <person name="Schwarz E.M."/>
            <person name="Hu Y."/>
            <person name="Antoshechkin I."/>
            <person name="Miller M.M."/>
            <person name="Sternberg P.W."/>
            <person name="Aroian R.V."/>
        </authorList>
    </citation>
    <scope>NUCLEOTIDE SEQUENCE</scope>
    <source>
        <strain evidence="3">HY135</strain>
    </source>
</reference>
<dbReference type="Proteomes" id="UP000024635">
    <property type="component" value="Unassembled WGS sequence"/>
</dbReference>
<dbReference type="OrthoDB" id="10026202at2759"/>
<name>A0A016RTP2_9BILA</name>
<organism evidence="2 3">
    <name type="scientific">Ancylostoma ceylanicum</name>
    <dbReference type="NCBI Taxonomy" id="53326"/>
    <lineage>
        <taxon>Eukaryota</taxon>
        <taxon>Metazoa</taxon>
        <taxon>Ecdysozoa</taxon>
        <taxon>Nematoda</taxon>
        <taxon>Chromadorea</taxon>
        <taxon>Rhabditida</taxon>
        <taxon>Rhabditina</taxon>
        <taxon>Rhabditomorpha</taxon>
        <taxon>Strongyloidea</taxon>
        <taxon>Ancylostomatidae</taxon>
        <taxon>Ancylostomatinae</taxon>
        <taxon>Ancylostoma</taxon>
    </lineage>
</organism>
<evidence type="ECO:0000256" key="1">
    <source>
        <dbReference type="SAM" id="MobiDB-lite"/>
    </source>
</evidence>